<proteinExistence type="inferred from homology"/>
<comment type="subunit">
    <text evidence="3">Homotetramer.</text>
</comment>
<keyword evidence="4 12" id="KW-0662">Pyridine nucleotide biosynthesis</keyword>
<keyword evidence="5 12" id="KW-0808">Transferase</keyword>
<comment type="caution">
    <text evidence="14">The sequence shown here is derived from an EMBL/GenBank/DDBJ whole genome shotgun (WGS) entry which is preliminary data.</text>
</comment>
<keyword evidence="22" id="KW-1185">Reference proteome</keyword>
<dbReference type="EC" id="2.7.7.18" evidence="12"/>
<dbReference type="UniPathway" id="UPA00253">
    <property type="reaction ID" value="UER00600"/>
</dbReference>
<reference evidence="14" key="1">
    <citation type="submission" date="2021-02" db="EMBL/GenBank/DDBJ databases">
        <authorList>
            <person name="Nowell W R."/>
        </authorList>
    </citation>
    <scope>NUCLEOTIDE SEQUENCE</scope>
</reference>
<name>A0A817NMP7_9BILA</name>
<dbReference type="EC" id="2.7.7.1" evidence="12"/>
<dbReference type="GO" id="GO:0004515">
    <property type="term" value="F:nicotinate-nucleotide adenylyltransferase activity"/>
    <property type="evidence" value="ECO:0007669"/>
    <property type="project" value="UniProtKB-EC"/>
</dbReference>
<evidence type="ECO:0000256" key="10">
    <source>
        <dbReference type="ARBA" id="ARBA00023128"/>
    </source>
</evidence>
<evidence type="ECO:0000313" key="21">
    <source>
        <dbReference type="Proteomes" id="UP000663825"/>
    </source>
</evidence>
<dbReference type="EMBL" id="CAJOBO010002006">
    <property type="protein sequence ID" value="CAF4424916.1"/>
    <property type="molecule type" value="Genomic_DNA"/>
</dbReference>
<evidence type="ECO:0000256" key="9">
    <source>
        <dbReference type="ARBA" id="ARBA00023027"/>
    </source>
</evidence>
<comment type="catalytic activity">
    <reaction evidence="12">
        <text>beta-nicotinamide D-ribonucleotide + ATP + H(+) = diphosphate + NAD(+)</text>
        <dbReference type="Rhea" id="RHEA:21360"/>
        <dbReference type="ChEBI" id="CHEBI:14649"/>
        <dbReference type="ChEBI" id="CHEBI:15378"/>
        <dbReference type="ChEBI" id="CHEBI:30616"/>
        <dbReference type="ChEBI" id="CHEBI:33019"/>
        <dbReference type="ChEBI" id="CHEBI:57540"/>
        <dbReference type="EC" id="2.7.7.1"/>
    </reaction>
</comment>
<keyword evidence="7 12" id="KW-0547">Nucleotide-binding</keyword>
<accession>A0A817NMP7</accession>
<dbReference type="Pfam" id="PF01467">
    <property type="entry name" value="CTP_transf_like"/>
    <property type="match status" value="1"/>
</dbReference>
<dbReference type="AlphaFoldDB" id="A0A817NMP7"/>
<keyword evidence="6 12" id="KW-0548">Nucleotidyltransferase</keyword>
<dbReference type="Proteomes" id="UP000663851">
    <property type="component" value="Unassembled WGS sequence"/>
</dbReference>
<evidence type="ECO:0000313" key="19">
    <source>
        <dbReference type="EMBL" id="CAF4424916.1"/>
    </source>
</evidence>
<dbReference type="Proteomes" id="UP000663872">
    <property type="component" value="Unassembled WGS sequence"/>
</dbReference>
<dbReference type="EMBL" id="CAJNYD010001178">
    <property type="protein sequence ID" value="CAF3321934.1"/>
    <property type="molecule type" value="Genomic_DNA"/>
</dbReference>
<dbReference type="InterPro" id="IPR005248">
    <property type="entry name" value="NadD/NMNAT"/>
</dbReference>
<dbReference type="EMBL" id="CAJNYV010005121">
    <property type="protein sequence ID" value="CAF3725183.1"/>
    <property type="molecule type" value="Genomic_DNA"/>
</dbReference>
<comment type="catalytic activity">
    <reaction evidence="12">
        <text>nicotinate beta-D-ribonucleotide + ATP + H(+) = deamido-NAD(+) + diphosphate</text>
        <dbReference type="Rhea" id="RHEA:22860"/>
        <dbReference type="ChEBI" id="CHEBI:15378"/>
        <dbReference type="ChEBI" id="CHEBI:30616"/>
        <dbReference type="ChEBI" id="CHEBI:33019"/>
        <dbReference type="ChEBI" id="CHEBI:57502"/>
        <dbReference type="ChEBI" id="CHEBI:58437"/>
        <dbReference type="EC" id="2.7.7.18"/>
    </reaction>
</comment>
<evidence type="ECO:0000256" key="8">
    <source>
        <dbReference type="ARBA" id="ARBA00022840"/>
    </source>
</evidence>
<keyword evidence="10" id="KW-0496">Mitochondrion</keyword>
<evidence type="ECO:0000313" key="15">
    <source>
        <dbReference type="EMBL" id="CAF3295788.1"/>
    </source>
</evidence>
<dbReference type="Gene3D" id="3.40.50.620">
    <property type="entry name" value="HUPs"/>
    <property type="match status" value="1"/>
</dbReference>
<evidence type="ECO:0000256" key="2">
    <source>
        <dbReference type="ARBA" id="ARBA00004173"/>
    </source>
</evidence>
<keyword evidence="9 12" id="KW-0520">NAD</keyword>
<evidence type="ECO:0000256" key="6">
    <source>
        <dbReference type="ARBA" id="ARBA00022695"/>
    </source>
</evidence>
<evidence type="ECO:0000256" key="7">
    <source>
        <dbReference type="ARBA" id="ARBA00022741"/>
    </source>
</evidence>
<evidence type="ECO:0000313" key="17">
    <source>
        <dbReference type="EMBL" id="CAF3725183.1"/>
    </source>
</evidence>
<evidence type="ECO:0000313" key="20">
    <source>
        <dbReference type="EMBL" id="CAF4510717.1"/>
    </source>
</evidence>
<protein>
    <recommendedName>
        <fullName evidence="12">Nicotinamide-nucleotide adenylyltransferase</fullName>
        <ecNumber evidence="12">2.7.7.1</ecNumber>
        <ecNumber evidence="12">2.7.7.18</ecNumber>
    </recommendedName>
</protein>
<evidence type="ECO:0000313" key="18">
    <source>
        <dbReference type="EMBL" id="CAF4182831.1"/>
    </source>
</evidence>
<dbReference type="Proteomes" id="UP000663838">
    <property type="component" value="Unassembled WGS sequence"/>
</dbReference>
<dbReference type="Proteomes" id="UP000663825">
    <property type="component" value="Unassembled WGS sequence"/>
</dbReference>
<dbReference type="InterPro" id="IPR051182">
    <property type="entry name" value="Euk_NMN_adenylyltrnsfrase"/>
</dbReference>
<dbReference type="GO" id="GO:0009435">
    <property type="term" value="P:NAD+ biosynthetic process"/>
    <property type="evidence" value="ECO:0007669"/>
    <property type="project" value="UniProtKB-UniPathway"/>
</dbReference>
<evidence type="ECO:0000256" key="1">
    <source>
        <dbReference type="ARBA" id="ARBA00001946"/>
    </source>
</evidence>
<comment type="cofactor">
    <cofactor evidence="1">
        <name>Mg(2+)</name>
        <dbReference type="ChEBI" id="CHEBI:18420"/>
    </cofactor>
</comment>
<evidence type="ECO:0000256" key="5">
    <source>
        <dbReference type="ARBA" id="ARBA00022679"/>
    </source>
</evidence>
<dbReference type="EMBL" id="CAJOBP010000471">
    <property type="protein sequence ID" value="CAF4182831.1"/>
    <property type="molecule type" value="Genomic_DNA"/>
</dbReference>
<dbReference type="GO" id="GO:0005759">
    <property type="term" value="C:mitochondrial matrix"/>
    <property type="evidence" value="ECO:0007669"/>
    <property type="project" value="UniProtKB-ARBA"/>
</dbReference>
<evidence type="ECO:0000256" key="11">
    <source>
        <dbReference type="ARBA" id="ARBA00093425"/>
    </source>
</evidence>
<dbReference type="SUPFAM" id="SSF52374">
    <property type="entry name" value="Nucleotidylyl transferase"/>
    <property type="match status" value="1"/>
</dbReference>
<dbReference type="InterPro" id="IPR004821">
    <property type="entry name" value="Cyt_trans-like"/>
</dbReference>
<evidence type="ECO:0000259" key="13">
    <source>
        <dbReference type="Pfam" id="PF01467"/>
    </source>
</evidence>
<dbReference type="NCBIfam" id="TIGR00482">
    <property type="entry name" value="nicotinate (nicotinamide) nucleotide adenylyltransferase"/>
    <property type="match status" value="1"/>
</dbReference>
<dbReference type="PANTHER" id="PTHR12039:SF0">
    <property type="entry name" value="NICOTINAMIDE-NUCLEOTIDE ADENYLYLTRANSFERASE"/>
    <property type="match status" value="1"/>
</dbReference>
<comment type="function">
    <text evidence="11">Catalyzes the formation of NAD(+) from nicotinamide mononucleotide (NMN) and ATP. Can also use the deamidated form; nicotinic acid mononucleotide (NaMN) as substrate with the same efficiency. Can use triazofurin monophosphate (TrMP) as substrate. Can also use GTP and ITP as nucleotide donors. Also catalyzes the reverse reaction, i.e. the pyrophosphorolytic cleavage of NAD(+). For the pyrophosphorolytic activity, can use NAD(+), NADH, NaAD, nicotinic acid adenine dinucleotide phosphate (NHD), nicotinamide guanine dinucleotide (NGD) as substrates. Fails to cleave phosphorylated dinucleotides NADP(+), NADPH and NaADP(+). Protects against axonal degeneration following injury. May be involved in the maintenance of axonal integrity. Also functions as a stress-response chaperone protein that prevents toxic aggregation of proteins; this function may be independent of its NAD(+) synthesis activity.</text>
</comment>
<dbReference type="PANTHER" id="PTHR12039">
    <property type="entry name" value="NICOTINAMIDE MONONUCLEOTIDE ADENYLYLTRANSFERASE"/>
    <property type="match status" value="1"/>
</dbReference>
<evidence type="ECO:0000313" key="16">
    <source>
        <dbReference type="EMBL" id="CAF3321934.1"/>
    </source>
</evidence>
<sequence length="277" mass="31708">MASTKSEKTLDEAEKVVQAKHDLTEPINQQQIFPDRFSSPTKRLVLLLTGSFNPITIAHLRMLELARDYYHRQSIQVIEGIVSPVSDNYDKPGLAKANYRIEMIQAAIRDNHWLRMDSWEAEQTSWTRTKLVLDHHYEEIKKRFGENTELRLLSGADVARSMLSPTIWLPQDIDSIMTKYGLACISRLSAPQPGQNTAAVSDVKEGMPDLWKQHIDIIQDWVINDISATNIRARLEEGCSVKYIVPDATIEIIRRHGLYNSNKSICLADWPIENQKQ</sequence>
<evidence type="ECO:0000256" key="12">
    <source>
        <dbReference type="RuleBase" id="RU362021"/>
    </source>
</evidence>
<dbReference type="FunFam" id="3.40.50.620:FF:000221">
    <property type="entry name" value="Nicotinamide/nicotinic acid mononucleotide adenylyltransferase 3"/>
    <property type="match status" value="1"/>
</dbReference>
<dbReference type="Proteomes" id="UP000663833">
    <property type="component" value="Unassembled WGS sequence"/>
</dbReference>
<organism evidence="14 21">
    <name type="scientific">Rotaria socialis</name>
    <dbReference type="NCBI Taxonomy" id="392032"/>
    <lineage>
        <taxon>Eukaryota</taxon>
        <taxon>Metazoa</taxon>
        <taxon>Spiralia</taxon>
        <taxon>Gnathifera</taxon>
        <taxon>Rotifera</taxon>
        <taxon>Eurotatoria</taxon>
        <taxon>Bdelloidea</taxon>
        <taxon>Philodinida</taxon>
        <taxon>Philodinidae</taxon>
        <taxon>Rotaria</taxon>
    </lineage>
</organism>
<dbReference type="GO" id="GO:0005524">
    <property type="term" value="F:ATP binding"/>
    <property type="evidence" value="ECO:0007669"/>
    <property type="project" value="UniProtKB-KW"/>
</dbReference>
<dbReference type="EMBL" id="CAJOBS010000158">
    <property type="protein sequence ID" value="CAF4510717.1"/>
    <property type="molecule type" value="Genomic_DNA"/>
</dbReference>
<dbReference type="GO" id="GO:0000309">
    <property type="term" value="F:nicotinamide-nucleotide adenylyltransferase activity"/>
    <property type="evidence" value="ECO:0007669"/>
    <property type="project" value="UniProtKB-EC"/>
</dbReference>
<dbReference type="EMBL" id="CAJNXB010000890">
    <property type="protein sequence ID" value="CAF3110848.1"/>
    <property type="molecule type" value="Genomic_DNA"/>
</dbReference>
<keyword evidence="8 12" id="KW-0067">ATP-binding</keyword>
<dbReference type="Proteomes" id="UP000663865">
    <property type="component" value="Unassembled WGS sequence"/>
</dbReference>
<evidence type="ECO:0000256" key="4">
    <source>
        <dbReference type="ARBA" id="ARBA00022642"/>
    </source>
</evidence>
<comment type="pathway">
    <text evidence="12">Cofactor biosynthesis; NAD(+) biosynthesis; NAD(+) from nicotinamide D-ribonucleotide: step 1/1.</text>
</comment>
<comment type="subcellular location">
    <subcellularLocation>
        <location evidence="2">Mitochondrion</location>
    </subcellularLocation>
</comment>
<dbReference type="Proteomes" id="UP000663873">
    <property type="component" value="Unassembled WGS sequence"/>
</dbReference>
<gene>
    <name evidence="15" type="ORF">GRG538_LOCUS127</name>
    <name evidence="19" type="ORF">HFQ381_LOCUS21874</name>
    <name evidence="17" type="ORF">KIK155_LOCUS28233</name>
    <name evidence="16" type="ORF">LUA448_LOCUS10037</name>
    <name evidence="14" type="ORF">TIS948_LOCUS7457</name>
    <name evidence="20" type="ORF">TOA249_LOCUS4229</name>
    <name evidence="18" type="ORF">UJA718_LOCUS5421</name>
</gene>
<dbReference type="OrthoDB" id="422187at2759"/>
<dbReference type="InterPro" id="IPR014729">
    <property type="entry name" value="Rossmann-like_a/b/a_fold"/>
</dbReference>
<feature type="domain" description="Cytidyltransferase-like" evidence="13">
    <location>
        <begin position="48"/>
        <end position="234"/>
    </location>
</feature>
<evidence type="ECO:0000313" key="14">
    <source>
        <dbReference type="EMBL" id="CAF3110848.1"/>
    </source>
</evidence>
<evidence type="ECO:0000313" key="22">
    <source>
        <dbReference type="Proteomes" id="UP000663873"/>
    </source>
</evidence>
<comment type="similarity">
    <text evidence="12">Belongs to the eukaryotic NMN adenylyltransferase family.</text>
</comment>
<evidence type="ECO:0000256" key="3">
    <source>
        <dbReference type="ARBA" id="ARBA00011881"/>
    </source>
</evidence>
<dbReference type="EMBL" id="CAJNYT010000005">
    <property type="protein sequence ID" value="CAF3295788.1"/>
    <property type="molecule type" value="Genomic_DNA"/>
</dbReference>